<dbReference type="GO" id="GO:0004803">
    <property type="term" value="F:transposase activity"/>
    <property type="evidence" value="ECO:0007669"/>
    <property type="project" value="InterPro"/>
</dbReference>
<evidence type="ECO:0000313" key="3">
    <source>
        <dbReference type="Proteomes" id="UP001260956"/>
    </source>
</evidence>
<dbReference type="NCBIfam" id="NF033573">
    <property type="entry name" value="transpos_IS200"/>
    <property type="match status" value="1"/>
</dbReference>
<name>A0AAW8RN90_ENTFC</name>
<dbReference type="SUPFAM" id="SSF143422">
    <property type="entry name" value="Transposase IS200-like"/>
    <property type="match status" value="1"/>
</dbReference>
<dbReference type="Gene3D" id="3.30.70.1290">
    <property type="entry name" value="Transposase IS200-like"/>
    <property type="match status" value="1"/>
</dbReference>
<dbReference type="InterPro" id="IPR036515">
    <property type="entry name" value="Transposase_17_sf"/>
</dbReference>
<dbReference type="Proteomes" id="UP001260956">
    <property type="component" value="Unassembled WGS sequence"/>
</dbReference>
<dbReference type="PANTHER" id="PTHR33360">
    <property type="entry name" value="TRANSPOSASE FOR INSERTION SEQUENCE ELEMENT IS200"/>
    <property type="match status" value="1"/>
</dbReference>
<reference evidence="2" key="1">
    <citation type="submission" date="2023-03" db="EMBL/GenBank/DDBJ databases">
        <authorList>
            <person name="Shen W."/>
            <person name="Cai J."/>
        </authorList>
    </citation>
    <scope>NUCLEOTIDE SEQUENCE</scope>
    <source>
        <strain evidence="2">B1010-2</strain>
    </source>
</reference>
<sequence>MSNDDKSLAHTRWNCKYHIVFTPKYRRKVIYGQLRKDLGKILRKLCEMKDVEIIKAHAMPDHIHMFVRVPPKISISSFMGYLKGRSAVLIHEQHANLKY</sequence>
<dbReference type="Pfam" id="PF01797">
    <property type="entry name" value="Y1_Tnp"/>
    <property type="match status" value="1"/>
</dbReference>
<proteinExistence type="predicted"/>
<dbReference type="EMBL" id="JARPTX010000041">
    <property type="protein sequence ID" value="MDT2370668.1"/>
    <property type="molecule type" value="Genomic_DNA"/>
</dbReference>
<dbReference type="PANTHER" id="PTHR33360:SF2">
    <property type="entry name" value="TRANSPOSASE FOR INSERTION SEQUENCE ELEMENT IS200"/>
    <property type="match status" value="1"/>
</dbReference>
<accession>A0AAW8RN90</accession>
<dbReference type="GO" id="GO:0006313">
    <property type="term" value="P:DNA transposition"/>
    <property type="evidence" value="ECO:0007669"/>
    <property type="project" value="InterPro"/>
</dbReference>
<comment type="caution">
    <text evidence="2">The sequence shown here is derived from an EMBL/GenBank/DDBJ whole genome shotgun (WGS) entry which is preliminary data.</text>
</comment>
<evidence type="ECO:0000313" key="2">
    <source>
        <dbReference type="EMBL" id="MDT2370668.1"/>
    </source>
</evidence>
<dbReference type="InterPro" id="IPR002686">
    <property type="entry name" value="Transposase_17"/>
</dbReference>
<feature type="domain" description="Transposase IS200-like" evidence="1">
    <location>
        <begin position="12"/>
        <end position="93"/>
    </location>
</feature>
<dbReference type="GO" id="GO:0003677">
    <property type="term" value="F:DNA binding"/>
    <property type="evidence" value="ECO:0007669"/>
    <property type="project" value="InterPro"/>
</dbReference>
<feature type="non-terminal residue" evidence="2">
    <location>
        <position position="99"/>
    </location>
</feature>
<dbReference type="AlphaFoldDB" id="A0AAW8RN90"/>
<protein>
    <submittedName>
        <fullName evidence="2">IS200/IS605 family transposase</fullName>
    </submittedName>
</protein>
<evidence type="ECO:0000259" key="1">
    <source>
        <dbReference type="SMART" id="SM01321"/>
    </source>
</evidence>
<dbReference type="SMART" id="SM01321">
    <property type="entry name" value="Y1_Tnp"/>
    <property type="match status" value="1"/>
</dbReference>
<gene>
    <name evidence="2" type="primary">tnpA</name>
    <name evidence="2" type="ORF">P6Z85_11010</name>
</gene>
<dbReference type="RefSeq" id="WP_224470513.1">
    <property type="nucleotide sequence ID" value="NZ_JAHHWH010000045.1"/>
</dbReference>
<organism evidence="2 3">
    <name type="scientific">Enterococcus faecium</name>
    <name type="common">Streptococcus faecium</name>
    <dbReference type="NCBI Taxonomy" id="1352"/>
    <lineage>
        <taxon>Bacteria</taxon>
        <taxon>Bacillati</taxon>
        <taxon>Bacillota</taxon>
        <taxon>Bacilli</taxon>
        <taxon>Lactobacillales</taxon>
        <taxon>Enterococcaceae</taxon>
        <taxon>Enterococcus</taxon>
    </lineage>
</organism>